<dbReference type="EMBL" id="JAKMXF010000306">
    <property type="protein sequence ID" value="KAI6651290.1"/>
    <property type="molecule type" value="Genomic_DNA"/>
</dbReference>
<dbReference type="Proteomes" id="UP001165289">
    <property type="component" value="Unassembled WGS sequence"/>
</dbReference>
<sequence length="163" mass="18503">MYLSAIQGYSGIELNKQILQSLSFIAGYSVHAYYKHSTKCQSCLLFLTENKEMEIEEPSDSEYRLIQIIDRGSLKWPSSDVIDAIITLWKVFSSIESQPSIFNNFITGPSRSILMQLTTSLIEDEQAEVWRVMCDECGTLMWDVLAKLLTATSNCLISNKIKT</sequence>
<reference evidence="1 2" key="1">
    <citation type="journal article" date="2023" name="BMC Biol.">
        <title>The compact genome of the sponge Oopsacas minuta (Hexactinellida) is lacking key metazoan core genes.</title>
        <authorList>
            <person name="Santini S."/>
            <person name="Schenkelaars Q."/>
            <person name="Jourda C."/>
            <person name="Duchesne M."/>
            <person name="Belahbib H."/>
            <person name="Rocher C."/>
            <person name="Selva M."/>
            <person name="Riesgo A."/>
            <person name="Vervoort M."/>
            <person name="Leys S.P."/>
            <person name="Kodjabachian L."/>
            <person name="Le Bivic A."/>
            <person name="Borchiellini C."/>
            <person name="Claverie J.M."/>
            <person name="Renard E."/>
        </authorList>
    </citation>
    <scope>NUCLEOTIDE SEQUENCE [LARGE SCALE GENOMIC DNA]</scope>
    <source>
        <strain evidence="1">SPO-2</strain>
    </source>
</reference>
<protein>
    <submittedName>
        <fullName evidence="1">Uncharacterized protein</fullName>
    </submittedName>
</protein>
<keyword evidence="2" id="KW-1185">Reference proteome</keyword>
<evidence type="ECO:0000313" key="1">
    <source>
        <dbReference type="EMBL" id="KAI6651290.1"/>
    </source>
</evidence>
<comment type="caution">
    <text evidence="1">The sequence shown here is derived from an EMBL/GenBank/DDBJ whole genome shotgun (WGS) entry which is preliminary data.</text>
</comment>
<accession>A0AAV7JSD8</accession>
<proteinExistence type="predicted"/>
<dbReference type="AlphaFoldDB" id="A0AAV7JSD8"/>
<name>A0AAV7JSD8_9METZ</name>
<organism evidence="1 2">
    <name type="scientific">Oopsacas minuta</name>
    <dbReference type="NCBI Taxonomy" id="111878"/>
    <lineage>
        <taxon>Eukaryota</taxon>
        <taxon>Metazoa</taxon>
        <taxon>Porifera</taxon>
        <taxon>Hexactinellida</taxon>
        <taxon>Hexasterophora</taxon>
        <taxon>Lyssacinosida</taxon>
        <taxon>Leucopsacidae</taxon>
        <taxon>Oopsacas</taxon>
    </lineage>
</organism>
<gene>
    <name evidence="1" type="ORF">LOD99_5438</name>
</gene>
<evidence type="ECO:0000313" key="2">
    <source>
        <dbReference type="Proteomes" id="UP001165289"/>
    </source>
</evidence>